<reference evidence="2 3" key="1">
    <citation type="submission" date="2008-05" db="EMBL/GenBank/DDBJ databases">
        <title>Complete sequence of chromosome of Geobacter lovleyi SZ.</title>
        <authorList>
            <consortium name="US DOE Joint Genome Institute"/>
            <person name="Lucas S."/>
            <person name="Copeland A."/>
            <person name="Lapidus A."/>
            <person name="Glavina del Rio T."/>
            <person name="Dalin E."/>
            <person name="Tice H."/>
            <person name="Bruce D."/>
            <person name="Goodwin L."/>
            <person name="Pitluck S."/>
            <person name="Chertkov O."/>
            <person name="Meincke L."/>
            <person name="Brettin T."/>
            <person name="Detter J.C."/>
            <person name="Han C."/>
            <person name="Tapia R."/>
            <person name="Kuske C.R."/>
            <person name="Schmutz J."/>
            <person name="Larimer F."/>
            <person name="Land M."/>
            <person name="Hauser L."/>
            <person name="Kyrpides N."/>
            <person name="Mikhailova N."/>
            <person name="Sung Y."/>
            <person name="Fletcher K.E."/>
            <person name="Ritalahti K.M."/>
            <person name="Loeffler F.E."/>
            <person name="Richardson P."/>
        </authorList>
    </citation>
    <scope>NUCLEOTIDE SEQUENCE [LARGE SCALE GENOMIC DNA]</scope>
    <source>
        <strain evidence="3">ATCC BAA-1151 / DSM 17278 / SZ</strain>
    </source>
</reference>
<organism evidence="2 3">
    <name type="scientific">Trichlorobacter lovleyi (strain ATCC BAA-1151 / DSM 17278 / SZ)</name>
    <name type="common">Geobacter lovleyi</name>
    <dbReference type="NCBI Taxonomy" id="398767"/>
    <lineage>
        <taxon>Bacteria</taxon>
        <taxon>Pseudomonadati</taxon>
        <taxon>Thermodesulfobacteriota</taxon>
        <taxon>Desulfuromonadia</taxon>
        <taxon>Geobacterales</taxon>
        <taxon>Geobacteraceae</taxon>
        <taxon>Trichlorobacter</taxon>
    </lineage>
</organism>
<evidence type="ECO:0000256" key="1">
    <source>
        <dbReference type="SAM" id="MobiDB-lite"/>
    </source>
</evidence>
<evidence type="ECO:0000313" key="3">
    <source>
        <dbReference type="Proteomes" id="UP000002420"/>
    </source>
</evidence>
<protein>
    <submittedName>
        <fullName evidence="2">Uncharacterized protein</fullName>
    </submittedName>
</protein>
<keyword evidence="3" id="KW-1185">Reference proteome</keyword>
<dbReference type="RefSeq" id="WP_012468783.1">
    <property type="nucleotide sequence ID" value="NC_010814.1"/>
</dbReference>
<dbReference type="AlphaFoldDB" id="B3E413"/>
<dbReference type="HOGENOM" id="CLU_1336463_0_0_7"/>
<evidence type="ECO:0000313" key="2">
    <source>
        <dbReference type="EMBL" id="ACD94427.1"/>
    </source>
</evidence>
<gene>
    <name evidence="2" type="ordered locus">Glov_0701</name>
</gene>
<proteinExistence type="predicted"/>
<feature type="region of interest" description="Disordered" evidence="1">
    <location>
        <begin position="94"/>
        <end position="118"/>
    </location>
</feature>
<dbReference type="Proteomes" id="UP000002420">
    <property type="component" value="Chromosome"/>
</dbReference>
<name>B3E413_TRIL1</name>
<dbReference type="EMBL" id="CP001089">
    <property type="protein sequence ID" value="ACD94427.1"/>
    <property type="molecule type" value="Genomic_DNA"/>
</dbReference>
<dbReference type="OrthoDB" id="5498296at2"/>
<sequence length="189" mass="22246">MGIAEDLLIFENRLKELITRYEQFFMGLEKREPLKLLEEVEKLVRRYATTPINNTMHKHRYNNLVARFNSYRQHWNRILREIEEGRYSRDRFKAELHESSRSTKAARSEQQPAPQDQELDRIYAELLEARRSCKLPVDGMTREQLAATLDKQRPLISQKLGTSDIQFRVVVEGGKPKIKAGTKHKASHE</sequence>
<dbReference type="NCBIfam" id="NF041621">
    <property type="entry name" value="MXAN_5187_C_dom"/>
    <property type="match status" value="1"/>
</dbReference>
<dbReference type="eggNOG" id="COG3266">
    <property type="taxonomic scope" value="Bacteria"/>
</dbReference>
<dbReference type="STRING" id="398767.Glov_0701"/>
<accession>B3E413</accession>
<dbReference type="KEGG" id="glo:Glov_0701"/>
<feature type="compositionally biased region" description="Polar residues" evidence="1">
    <location>
        <begin position="102"/>
        <end position="114"/>
    </location>
</feature>